<dbReference type="InterPro" id="IPR024499">
    <property type="entry name" value="Mbeg1-like"/>
</dbReference>
<organism evidence="1 2">
    <name type="scientific">Streptococcus equinus ATCC 700338</name>
    <dbReference type="NCBI Taxonomy" id="864569"/>
    <lineage>
        <taxon>Bacteria</taxon>
        <taxon>Bacillati</taxon>
        <taxon>Bacillota</taxon>
        <taxon>Bacilli</taxon>
        <taxon>Lactobacillales</taxon>
        <taxon>Streptococcaceae</taxon>
        <taxon>Streptococcus</taxon>
    </lineage>
</organism>
<dbReference type="Pfam" id="PF11187">
    <property type="entry name" value="Mbeg1-like"/>
    <property type="match status" value="1"/>
</dbReference>
<dbReference type="SUPFAM" id="SSF53474">
    <property type="entry name" value="alpha/beta-Hydrolases"/>
    <property type="match status" value="1"/>
</dbReference>
<evidence type="ECO:0008006" key="3">
    <source>
        <dbReference type="Google" id="ProtNLM"/>
    </source>
</evidence>
<dbReference type="InterPro" id="IPR029058">
    <property type="entry name" value="AB_hydrolase_fold"/>
</dbReference>
<proteinExistence type="predicted"/>
<evidence type="ECO:0000313" key="1">
    <source>
        <dbReference type="EMBL" id="EFM27795.1"/>
    </source>
</evidence>
<dbReference type="AlphaFoldDB" id="E0PD42"/>
<dbReference type="HOGENOM" id="CLU_043142_2_0_9"/>
<keyword evidence="2" id="KW-1185">Reference proteome</keyword>
<dbReference type="EMBL" id="AEEL01000012">
    <property type="protein sequence ID" value="EFM27795.1"/>
    <property type="molecule type" value="Genomic_DNA"/>
</dbReference>
<evidence type="ECO:0000313" key="2">
    <source>
        <dbReference type="Proteomes" id="UP000004290"/>
    </source>
</evidence>
<dbReference type="Gene3D" id="3.40.50.1820">
    <property type="entry name" value="alpha/beta hydrolase"/>
    <property type="match status" value="1"/>
</dbReference>
<reference evidence="1 2" key="1">
    <citation type="submission" date="2010-07" db="EMBL/GenBank/DDBJ databases">
        <authorList>
            <person name="Muzny D."/>
            <person name="Qin X."/>
            <person name="Deng J."/>
            <person name="Jiang H."/>
            <person name="Liu Y."/>
            <person name="Qu J."/>
            <person name="Song X.-Z."/>
            <person name="Zhang L."/>
            <person name="Thornton R."/>
            <person name="Coyle M."/>
            <person name="Francisco L."/>
            <person name="Jackson L."/>
            <person name="Javaid M."/>
            <person name="Korchina V."/>
            <person name="Kovar C."/>
            <person name="Mata R."/>
            <person name="Mathew T."/>
            <person name="Ngo R."/>
            <person name="Nguyen L."/>
            <person name="Nguyen N."/>
            <person name="Okwuonu G."/>
            <person name="Ongeri F."/>
            <person name="Pham C."/>
            <person name="Simmons D."/>
            <person name="Wilczek-Boney K."/>
            <person name="Hale W."/>
            <person name="Jakkamsetti A."/>
            <person name="Pham P."/>
            <person name="Ruth R."/>
            <person name="San Lucas F."/>
            <person name="Warren J."/>
            <person name="Zhang J."/>
            <person name="Zhao Z."/>
            <person name="Zhou C."/>
            <person name="Zhu D."/>
            <person name="Lee S."/>
            <person name="Bess C."/>
            <person name="Blankenburg K."/>
            <person name="Forbes L."/>
            <person name="Fu Q."/>
            <person name="Gubbala S."/>
            <person name="Hirani K."/>
            <person name="Jayaseelan J.C."/>
            <person name="Lara F."/>
            <person name="Munidasa M."/>
            <person name="Palculict T."/>
            <person name="Patil S."/>
            <person name="Pu L.-L."/>
            <person name="Saada N."/>
            <person name="Tang L."/>
            <person name="Weissenberger G."/>
            <person name="Zhu Y."/>
            <person name="Hemphill L."/>
            <person name="Shang Y."/>
            <person name="Youmans B."/>
            <person name="Ayvaz T."/>
            <person name="Ross M."/>
            <person name="Santibanez J."/>
            <person name="Aqrawi P."/>
            <person name="Gross S."/>
            <person name="Joshi V."/>
            <person name="Fowler G."/>
            <person name="Nazareth L."/>
            <person name="Reid J."/>
            <person name="Worley K."/>
            <person name="Petrosino J."/>
            <person name="Highlander S."/>
            <person name="Gibbs R."/>
        </authorList>
    </citation>
    <scope>NUCLEOTIDE SEQUENCE [LARGE SCALE GENOMIC DNA]</scope>
    <source>
        <strain evidence="1 2">ATCC 700338</strain>
    </source>
</reference>
<protein>
    <recommendedName>
        <fullName evidence="3">DUF2974 domain-containing protein</fullName>
    </recommendedName>
</protein>
<dbReference type="Proteomes" id="UP000004290">
    <property type="component" value="Unassembled WGS sequence"/>
</dbReference>
<gene>
    <name evidence="1" type="ORF">HMPREF9319_0765</name>
</gene>
<name>E0PD42_STREI</name>
<sequence>MTLLENACKIQESKEDDMATINDYLAKHKNETFEQFPFNEADILCLNELGYFCFEDLDNTLDFSKELTLHDILMPYEAGERVFNHSFLVTKARVELLKNVASSRRFADLHLSAYVNDVDSEYERQFSAMVFSLPEIDHYQLVFRGTDDTLIGWKEDFKLAYVREIPAHRAAVTYLEHYLASHPLPIMVSGHSKGGNLALYAVAHVKEKWRSQIKQVYMLDAPGLQEKELERVGYQAIRERVRVIRPEGSIVGVMLYNDIDPVVVKSQASGIMQHALTTWQFDVETGQLILAEQPTDLSRNLEKTFKQWTDELSSQELKILFDTLFDTLMSSGIKSINDVTIDREFGAKLATSIASFYSIGAEKKLLLAKSAKLFLEAFVGHSKLGSLGKDRIALNFLDFNSLLSYLNTKKLK</sequence>
<accession>E0PD42</accession>
<comment type="caution">
    <text evidence="1">The sequence shown here is derived from an EMBL/GenBank/DDBJ whole genome shotgun (WGS) entry which is preliminary data.</text>
</comment>